<dbReference type="OrthoDB" id="9815116at2"/>
<dbReference type="Gene3D" id="3.40.50.300">
    <property type="entry name" value="P-loop containing nucleotide triphosphate hydrolases"/>
    <property type="match status" value="1"/>
</dbReference>
<proteinExistence type="predicted"/>
<dbReference type="EMBL" id="CP063356">
    <property type="protein sequence ID" value="QOY34716.1"/>
    <property type="molecule type" value="Genomic_DNA"/>
</dbReference>
<dbReference type="InterPro" id="IPR050678">
    <property type="entry name" value="DNA_Partitioning_ATPase"/>
</dbReference>
<dbReference type="InterPro" id="IPR025669">
    <property type="entry name" value="AAA_dom"/>
</dbReference>
<dbReference type="EMBL" id="LQXD01000135">
    <property type="protein sequence ID" value="OIJ11426.1"/>
    <property type="molecule type" value="Genomic_DNA"/>
</dbReference>
<dbReference type="SUPFAM" id="SSF52540">
    <property type="entry name" value="P-loop containing nucleoside triphosphate hydrolases"/>
    <property type="match status" value="1"/>
</dbReference>
<dbReference type="KEGG" id="aia:AWH56_018585"/>
<dbReference type="Pfam" id="PF13614">
    <property type="entry name" value="AAA_31"/>
    <property type="match status" value="1"/>
</dbReference>
<keyword evidence="5" id="KW-1185">Reference proteome</keyword>
<dbReference type="AlphaFoldDB" id="A0A1S2LGC5"/>
<name>A0A1S2LGC5_9BACI</name>
<accession>A0A1S2LGC5</accession>
<evidence type="ECO:0000313" key="3">
    <source>
        <dbReference type="EMBL" id="OIJ20453.1"/>
    </source>
</evidence>
<dbReference type="CDD" id="cd02042">
    <property type="entry name" value="ParAB_family"/>
    <property type="match status" value="1"/>
</dbReference>
<dbReference type="Proteomes" id="UP000180175">
    <property type="component" value="Chromosome"/>
</dbReference>
<reference evidence="4 5" key="3">
    <citation type="journal article" date="2019" name="Int. J. Syst. Evol. Microbiol.">
        <title>Anaerobacillus isosaccharinicus sp. nov., an alkaliphilic bacterium which degrades isosaccharinic acid.</title>
        <authorList>
            <person name="Bassil N.M."/>
            <person name="Lloyd J.R."/>
        </authorList>
    </citation>
    <scope>NUCLEOTIDE SEQUENCE [LARGE SCALE GENOMIC DNA]</scope>
    <source>
        <strain evidence="4 5">NB2006</strain>
    </source>
</reference>
<evidence type="ECO:0000259" key="1">
    <source>
        <dbReference type="Pfam" id="PF13614"/>
    </source>
</evidence>
<feature type="domain" description="AAA" evidence="1">
    <location>
        <begin position="5"/>
        <end position="179"/>
    </location>
</feature>
<reference evidence="2 5" key="1">
    <citation type="submission" date="2016-10" db="EMBL/GenBank/DDBJ databases">
        <title>Draft genome sequences of four alkaliphilic bacteria belonging to the Anaerobacillus genus.</title>
        <authorList>
            <person name="Bassil N.M."/>
            <person name="Lloyd J.R."/>
        </authorList>
    </citation>
    <scope>NUCLEOTIDE SEQUENCE [LARGE SCALE GENOMIC DNA]</scope>
    <source>
        <strain evidence="2 5">NB2006</strain>
    </source>
</reference>
<dbReference type="InterPro" id="IPR027417">
    <property type="entry name" value="P-loop_NTPase"/>
</dbReference>
<dbReference type="EMBL" id="LQXD01000071">
    <property type="protein sequence ID" value="OIJ20453.1"/>
    <property type="molecule type" value="Genomic_DNA"/>
</dbReference>
<sequence length="268" mass="30153">MKVLLCGLIKGGCGKTTTSVLVAKQLAERGFKILYIDFDSQMNGTEFIALNSSVEPSAYLEKNIFKAIQEESLKENIIMLDDKIHIIAGSSWINQFELLMNQKKVKDRHLYIRRLLGELVKQKDYDFCILDMSPSLSALNTSVQAAASHHIVTTESGYFSLKKVPEYINSIQSLQKRYNVPSTILGISICLLDSRAAFEKKVVATLKQNFNGLVFETIVRRKALLKSYTATGYPVKKYKKDIVALAEYSALTDEILVRLKMKNNKVGV</sequence>
<evidence type="ECO:0000313" key="4">
    <source>
        <dbReference type="EMBL" id="QOY34716.1"/>
    </source>
</evidence>
<evidence type="ECO:0000313" key="5">
    <source>
        <dbReference type="Proteomes" id="UP000180175"/>
    </source>
</evidence>
<dbReference type="PANTHER" id="PTHR13696:SF52">
    <property type="entry name" value="PARA FAMILY PROTEIN CT_582"/>
    <property type="match status" value="1"/>
</dbReference>
<dbReference type="PANTHER" id="PTHR13696">
    <property type="entry name" value="P-LOOP CONTAINING NUCLEOSIDE TRIPHOSPHATE HYDROLASE"/>
    <property type="match status" value="1"/>
</dbReference>
<gene>
    <name evidence="4" type="ORF">AWH56_018585</name>
    <name evidence="3" type="ORF">AWH56_08010</name>
    <name evidence="2" type="ORF">AWH56_15645</name>
</gene>
<protein>
    <submittedName>
        <fullName evidence="4">ParA family protein</fullName>
    </submittedName>
</protein>
<organism evidence="2 5">
    <name type="scientific">Anaerobacillus isosaccharinicus</name>
    <dbReference type="NCBI Taxonomy" id="1532552"/>
    <lineage>
        <taxon>Bacteria</taxon>
        <taxon>Bacillati</taxon>
        <taxon>Bacillota</taxon>
        <taxon>Bacilli</taxon>
        <taxon>Bacillales</taxon>
        <taxon>Bacillaceae</taxon>
        <taxon>Anaerobacillus</taxon>
    </lineage>
</organism>
<reference evidence="4 5" key="2">
    <citation type="journal article" date="2017" name="Genome Announc.">
        <title>Draft Genome Sequences of Four Alkaliphilic Bacteria Belonging to the Anaerobacillus Genus.</title>
        <authorList>
            <person name="Bassil N.M."/>
            <person name="Lloyd J.R."/>
        </authorList>
    </citation>
    <scope>NUCLEOTIDE SEQUENCE [LARGE SCALE GENOMIC DNA]</scope>
    <source>
        <strain evidence="4 5">NB2006</strain>
    </source>
</reference>
<dbReference type="RefSeq" id="WP_071316648.1">
    <property type="nucleotide sequence ID" value="NZ_CP063356.2"/>
</dbReference>
<evidence type="ECO:0000313" key="2">
    <source>
        <dbReference type="EMBL" id="OIJ11426.1"/>
    </source>
</evidence>
<reference evidence="4" key="4">
    <citation type="submission" date="2020-10" db="EMBL/GenBank/DDBJ databases">
        <authorList>
            <person name="Bassil N.M."/>
            <person name="Lloyd J.R."/>
        </authorList>
    </citation>
    <scope>NUCLEOTIDE SEQUENCE</scope>
    <source>
        <strain evidence="4">NB2006</strain>
    </source>
</reference>